<proteinExistence type="predicted"/>
<dbReference type="RefSeq" id="XP_024708587.1">
    <property type="nucleotide sequence ID" value="XM_024843888.1"/>
</dbReference>
<evidence type="ECO:0008006" key="3">
    <source>
        <dbReference type="Google" id="ProtNLM"/>
    </source>
</evidence>
<reference evidence="1 2" key="1">
    <citation type="submission" date="2016-12" db="EMBL/GenBank/DDBJ databases">
        <title>The genomes of Aspergillus section Nigri reveals drivers in fungal speciation.</title>
        <authorList>
            <consortium name="DOE Joint Genome Institute"/>
            <person name="Vesth T.C."/>
            <person name="Nybo J."/>
            <person name="Theobald S."/>
            <person name="Brandl J."/>
            <person name="Frisvad J.C."/>
            <person name="Nielsen K.F."/>
            <person name="Lyhne E.K."/>
            <person name="Kogle M.E."/>
            <person name="Kuo A."/>
            <person name="Riley R."/>
            <person name="Clum A."/>
            <person name="Nolan M."/>
            <person name="Lipzen A."/>
            <person name="Salamov A."/>
            <person name="Henrissat B."/>
            <person name="Wiebenga A."/>
            <person name="De Vries R.P."/>
            <person name="Grigoriev I.V."/>
            <person name="Mortensen U.H."/>
            <person name="Andersen M.R."/>
            <person name="Baker S.E."/>
        </authorList>
    </citation>
    <scope>NUCLEOTIDE SEQUENCE [LARGE SCALE GENOMIC DNA]</scope>
    <source>
        <strain evidence="1 2">IBT 23096</strain>
    </source>
</reference>
<feature type="non-terminal residue" evidence="1">
    <location>
        <position position="1"/>
    </location>
</feature>
<dbReference type="Proteomes" id="UP000234275">
    <property type="component" value="Unassembled WGS sequence"/>
</dbReference>
<dbReference type="EMBL" id="MSFO01000002">
    <property type="protein sequence ID" value="PLB53285.1"/>
    <property type="molecule type" value="Genomic_DNA"/>
</dbReference>
<name>A0A2I2GK80_9EURO</name>
<evidence type="ECO:0000313" key="2">
    <source>
        <dbReference type="Proteomes" id="UP000234275"/>
    </source>
</evidence>
<organism evidence="1 2">
    <name type="scientific">Aspergillus steynii IBT 23096</name>
    <dbReference type="NCBI Taxonomy" id="1392250"/>
    <lineage>
        <taxon>Eukaryota</taxon>
        <taxon>Fungi</taxon>
        <taxon>Dikarya</taxon>
        <taxon>Ascomycota</taxon>
        <taxon>Pezizomycotina</taxon>
        <taxon>Eurotiomycetes</taxon>
        <taxon>Eurotiomycetidae</taxon>
        <taxon>Eurotiales</taxon>
        <taxon>Aspergillaceae</taxon>
        <taxon>Aspergillus</taxon>
        <taxon>Aspergillus subgen. Circumdati</taxon>
    </lineage>
</organism>
<sequence>LIAIWDSLPNNEKAHCRSEMREAIAVLRSIRVVCLDKSQHNMMYDRATGLIMLIGFEVIRLIKPNSYIRDMLQLWSIFAPPPDWPNRHLGG</sequence>
<dbReference type="VEuPathDB" id="FungiDB:P170DRAFT_351741"/>
<evidence type="ECO:0000313" key="1">
    <source>
        <dbReference type="EMBL" id="PLB53285.1"/>
    </source>
</evidence>
<dbReference type="GeneID" id="36551588"/>
<accession>A0A2I2GK80</accession>
<protein>
    <recommendedName>
        <fullName evidence="3">Fungal-type protein kinase domain-containing protein</fullName>
    </recommendedName>
</protein>
<dbReference type="OrthoDB" id="2156052at2759"/>
<comment type="caution">
    <text evidence="1">The sequence shown here is derived from an EMBL/GenBank/DDBJ whole genome shotgun (WGS) entry which is preliminary data.</text>
</comment>
<dbReference type="AlphaFoldDB" id="A0A2I2GK80"/>
<keyword evidence="2" id="KW-1185">Reference proteome</keyword>
<gene>
    <name evidence="1" type="ORF">P170DRAFT_351741</name>
</gene>